<sequence length="182" mass="21017">MDGLNQLRQMRVAELLEDFRVLQYHIAHAPQDPSEMVDYYTEGWIALREAHLDGRHILDCAADTRVPRARGGPEEQEKAELQQVHLDAFSRRHVGQKIHLRQAAAMRWIEYRARILEGDATLAATQHALAMLDQQLRADLDALTDEAIYMQLNSHDTSLNRWTGEDPSLRRVKAWIESRSRV</sequence>
<name>A0A2C5W0F1_9PEZI</name>
<reference evidence="1 2" key="1">
    <citation type="journal article" date="2013" name="Fungal Biol.">
        <title>Analysis of microsatellite markers in the genome of the plant pathogen Ceratocystis fimbriata.</title>
        <authorList>
            <person name="Simpson M.C."/>
            <person name="Wilken P.M."/>
            <person name="Coetzee M.P."/>
            <person name="Wingfield M.J."/>
            <person name="Wingfield B.D."/>
        </authorList>
    </citation>
    <scope>NUCLEOTIDE SEQUENCE [LARGE SCALE GENOMIC DNA]</scope>
    <source>
        <strain evidence="1 2">CBS 114723</strain>
    </source>
</reference>
<accession>A0A2C5W0F1</accession>
<dbReference type="AlphaFoldDB" id="A0A2C5W0F1"/>
<dbReference type="Proteomes" id="UP000222788">
    <property type="component" value="Unassembled WGS sequence"/>
</dbReference>
<evidence type="ECO:0000313" key="1">
    <source>
        <dbReference type="EMBL" id="PHH49249.1"/>
    </source>
</evidence>
<evidence type="ECO:0000313" key="2">
    <source>
        <dbReference type="Proteomes" id="UP000222788"/>
    </source>
</evidence>
<gene>
    <name evidence="1" type="ORF">CFIMG_007077RA</name>
</gene>
<organism evidence="1 2">
    <name type="scientific">Ceratocystis fimbriata CBS 114723</name>
    <dbReference type="NCBI Taxonomy" id="1035309"/>
    <lineage>
        <taxon>Eukaryota</taxon>
        <taxon>Fungi</taxon>
        <taxon>Dikarya</taxon>
        <taxon>Ascomycota</taxon>
        <taxon>Pezizomycotina</taxon>
        <taxon>Sordariomycetes</taxon>
        <taxon>Hypocreomycetidae</taxon>
        <taxon>Microascales</taxon>
        <taxon>Ceratocystidaceae</taxon>
        <taxon>Ceratocystis</taxon>
    </lineage>
</organism>
<protein>
    <submittedName>
        <fullName evidence="1">Uncharacterized protein</fullName>
    </submittedName>
</protein>
<proteinExistence type="predicted"/>
<keyword evidence="2" id="KW-1185">Reference proteome</keyword>
<dbReference type="OrthoDB" id="4510061at2759"/>
<dbReference type="EMBL" id="APWK03000235">
    <property type="protein sequence ID" value="PHH49249.1"/>
    <property type="molecule type" value="Genomic_DNA"/>
</dbReference>
<reference evidence="1 2" key="2">
    <citation type="journal article" date="2013" name="IMA Fungus">
        <title>IMA Genome-F 1: Ceratocystis fimbriata: Draft nuclear genome sequence for the plant pathogen, Ceratocystis fimbriata.</title>
        <authorList>
            <person name="Wilken P.M."/>
            <person name="Steenkamp E.T."/>
            <person name="Wingfield M.J."/>
            <person name="de Beer Z.W."/>
            <person name="Wingfield B.D."/>
        </authorList>
    </citation>
    <scope>NUCLEOTIDE SEQUENCE [LARGE SCALE GENOMIC DNA]</scope>
    <source>
        <strain evidence="1 2">CBS 114723</strain>
    </source>
</reference>
<comment type="caution">
    <text evidence="1">The sequence shown here is derived from an EMBL/GenBank/DDBJ whole genome shotgun (WGS) entry which is preliminary data.</text>
</comment>